<dbReference type="InterPro" id="IPR010780">
    <property type="entry name" value="DUF1375"/>
</dbReference>
<accession>A0A9X0EB57</accession>
<dbReference type="PROSITE" id="PS51257">
    <property type="entry name" value="PROKAR_LIPOPROTEIN"/>
    <property type="match status" value="1"/>
</dbReference>
<sequence length="106" mass="11498">MKLWTAALMMATLSGCGTIKTLNDEKGAADTLARHSSNCQSIPRAYSGAVYQFCTLNAPPVSGPHWSAPTIALDMALSAVADTVLLPYTGYQQYQQGDIKVRRKQY</sequence>
<protein>
    <recommendedName>
        <fullName evidence="3">Lipoprotein</fullName>
    </recommendedName>
</protein>
<evidence type="ECO:0008006" key="3">
    <source>
        <dbReference type="Google" id="ProtNLM"/>
    </source>
</evidence>
<evidence type="ECO:0000313" key="1">
    <source>
        <dbReference type="EMBL" id="KGF62622.1"/>
    </source>
</evidence>
<evidence type="ECO:0000313" key="2">
    <source>
        <dbReference type="Proteomes" id="UP000029719"/>
    </source>
</evidence>
<dbReference type="RefSeq" id="WP_037018111.1">
    <property type="nucleotide sequence ID" value="NZ_JRMB01000003.1"/>
</dbReference>
<comment type="caution">
    <text evidence="1">The sequence shown here is derived from an EMBL/GenBank/DDBJ whole genome shotgun (WGS) entry which is preliminary data.</text>
</comment>
<dbReference type="OrthoDB" id="8547342at2"/>
<dbReference type="Pfam" id="PF07119">
    <property type="entry name" value="DUF1375"/>
    <property type="match status" value="1"/>
</dbReference>
<gene>
    <name evidence="1" type="ORF">LT42_22505</name>
</gene>
<dbReference type="EMBL" id="JRMB01000003">
    <property type="protein sequence ID" value="KGF62622.1"/>
    <property type="molecule type" value="Genomic_DNA"/>
</dbReference>
<organism evidence="1 2">
    <name type="scientific">Pseudomonas lutea</name>
    <dbReference type="NCBI Taxonomy" id="243924"/>
    <lineage>
        <taxon>Bacteria</taxon>
        <taxon>Pseudomonadati</taxon>
        <taxon>Pseudomonadota</taxon>
        <taxon>Gammaproteobacteria</taxon>
        <taxon>Pseudomonadales</taxon>
        <taxon>Pseudomonadaceae</taxon>
        <taxon>Pseudomonas</taxon>
    </lineage>
</organism>
<dbReference type="Proteomes" id="UP000029719">
    <property type="component" value="Unassembled WGS sequence"/>
</dbReference>
<name>A0A9X0EB57_9PSED</name>
<reference evidence="1 2" key="1">
    <citation type="submission" date="2014-09" db="EMBL/GenBank/DDBJ databases">
        <title>Genome sequence of Pseudomonas lutea strain DSM 17257T.</title>
        <authorList>
            <person name="Kwak Y."/>
            <person name="Shin J.-H."/>
        </authorList>
    </citation>
    <scope>NUCLEOTIDE SEQUENCE [LARGE SCALE GENOMIC DNA]</scope>
    <source>
        <strain evidence="1 2">DSM 17257</strain>
    </source>
</reference>
<proteinExistence type="predicted"/>
<dbReference type="AlphaFoldDB" id="A0A9X0EB57"/>